<evidence type="ECO:0000313" key="1">
    <source>
        <dbReference type="EMBL" id="ADX98286.1"/>
    </source>
</evidence>
<dbReference type="RefSeq" id="WP_013610118.1">
    <property type="nucleotide sequence ID" value="NC_015155.1"/>
</dbReference>
<organism evidence="1 2">
    <name type="scientific">Mycoplasma suis (strain Illinois)</name>
    <dbReference type="NCBI Taxonomy" id="768700"/>
    <lineage>
        <taxon>Bacteria</taxon>
        <taxon>Bacillati</taxon>
        <taxon>Mycoplasmatota</taxon>
        <taxon>Mollicutes</taxon>
        <taxon>Mycoplasmataceae</taxon>
        <taxon>Mycoplasma</taxon>
    </lineage>
</organism>
<evidence type="ECO:0000313" key="2">
    <source>
        <dbReference type="Proteomes" id="UP000007484"/>
    </source>
</evidence>
<gene>
    <name evidence="1" type="ordered locus">MSU_0761</name>
</gene>
<dbReference type="Proteomes" id="UP000007484">
    <property type="component" value="Chromosome"/>
</dbReference>
<dbReference type="KEGG" id="mss:MSU_0761"/>
<sequence>MVEEVSFTLAESWESFSKFSWVLKLTSEESPFSGLSAWSTNSVFGCELFPNTEPKPEPMPPPH</sequence>
<accession>F0QS16</accession>
<dbReference type="HOGENOM" id="CLU_2881096_0_0_14"/>
<protein>
    <submittedName>
        <fullName evidence="1">Uncharacterized protein</fullName>
    </submittedName>
</protein>
<dbReference type="EMBL" id="CP002525">
    <property type="protein sequence ID" value="ADX98286.1"/>
    <property type="molecule type" value="Genomic_DNA"/>
</dbReference>
<dbReference type="AlphaFoldDB" id="F0QS16"/>
<keyword evidence="2" id="KW-1185">Reference proteome</keyword>
<dbReference type="STRING" id="768700.MSU_0761"/>
<name>F0QS16_MYCSL</name>
<proteinExistence type="predicted"/>
<reference evidence="1 2" key="1">
    <citation type="journal article" date="2011" name="J. Bacteriol.">
        <title>Complete genome sequences of two hemotropic Mycoplasmas, Mycoplasma haemofelis strain Ohio2 and Mycoplasma suis strain Illinois.</title>
        <authorList>
            <person name="Messick J.B."/>
            <person name="Santos A.P."/>
            <person name="Guimaraes A.M."/>
        </authorList>
    </citation>
    <scope>NUCLEOTIDE SEQUENCE [LARGE SCALE GENOMIC DNA]</scope>
    <source>
        <strain evidence="1 2">Illinois</strain>
    </source>
</reference>